<dbReference type="SUPFAM" id="SSF117892">
    <property type="entry name" value="Band 7/SPFH domain"/>
    <property type="match status" value="1"/>
</dbReference>
<dbReference type="Pfam" id="PF01145">
    <property type="entry name" value="Band_7"/>
    <property type="match status" value="1"/>
</dbReference>
<dbReference type="InterPro" id="IPR011050">
    <property type="entry name" value="Pectin_lyase_fold/virulence"/>
</dbReference>
<feature type="active site" evidence="4">
    <location>
        <position position="238"/>
    </location>
</feature>
<keyword evidence="7" id="KW-0732">Signal</keyword>
<dbReference type="InterPro" id="IPR012334">
    <property type="entry name" value="Pectin_lyas_fold"/>
</dbReference>
<evidence type="ECO:0000256" key="2">
    <source>
        <dbReference type="ARBA" id="ARBA00022801"/>
    </source>
</evidence>
<keyword evidence="2 5" id="KW-0378">Hydrolase</keyword>
<comment type="similarity">
    <text evidence="1 5">Belongs to the glycosyl hydrolase 28 family.</text>
</comment>
<organism evidence="9 10">
    <name type="scientific">Vitis vinifera</name>
    <name type="common">Grape</name>
    <dbReference type="NCBI Taxonomy" id="29760"/>
    <lineage>
        <taxon>Eukaryota</taxon>
        <taxon>Viridiplantae</taxon>
        <taxon>Streptophyta</taxon>
        <taxon>Embryophyta</taxon>
        <taxon>Tracheophyta</taxon>
        <taxon>Spermatophyta</taxon>
        <taxon>Magnoliopsida</taxon>
        <taxon>eudicotyledons</taxon>
        <taxon>Gunneridae</taxon>
        <taxon>Pentapetalae</taxon>
        <taxon>rosids</taxon>
        <taxon>Vitales</taxon>
        <taxon>Vitaceae</taxon>
        <taxon>Viteae</taxon>
        <taxon>Vitis</taxon>
    </lineage>
</organism>
<evidence type="ECO:0000313" key="9">
    <source>
        <dbReference type="EMBL" id="WKA08360.1"/>
    </source>
</evidence>
<dbReference type="PANTHER" id="PTHR43327:SF36">
    <property type="entry name" value="HYPERSENSITIVE-INDUCED RESPONSE PROTEIN 1"/>
    <property type="match status" value="1"/>
</dbReference>
<dbReference type="InterPro" id="IPR006626">
    <property type="entry name" value="PbH1"/>
</dbReference>
<dbReference type="Gene3D" id="2.160.20.10">
    <property type="entry name" value="Single-stranded right-handed beta-helix, Pectin lyase-like"/>
    <property type="match status" value="1"/>
</dbReference>
<keyword evidence="6" id="KW-0175">Coiled coil</keyword>
<reference evidence="9 10" key="1">
    <citation type="journal article" date="2023" name="Hortic Res">
        <title>The complete reference genome for grapevine (Vitis vinifera L.) genetics and breeding.</title>
        <authorList>
            <person name="Shi X."/>
            <person name="Cao S."/>
            <person name="Wang X."/>
            <person name="Huang S."/>
            <person name="Wang Y."/>
            <person name="Liu Z."/>
            <person name="Liu W."/>
            <person name="Leng X."/>
            <person name="Peng Y."/>
            <person name="Wang N."/>
            <person name="Wang Y."/>
            <person name="Ma Z."/>
            <person name="Xu X."/>
            <person name="Zhang F."/>
            <person name="Xue H."/>
            <person name="Zhong H."/>
            <person name="Wang Y."/>
            <person name="Zhang K."/>
            <person name="Velt A."/>
            <person name="Avia K."/>
            <person name="Holtgrawe D."/>
            <person name="Grimplet J."/>
            <person name="Matus J.T."/>
            <person name="Ware D."/>
            <person name="Wu X."/>
            <person name="Wang H."/>
            <person name="Liu C."/>
            <person name="Fang Y."/>
            <person name="Rustenholz C."/>
            <person name="Cheng Z."/>
            <person name="Xiao H."/>
            <person name="Zhou Y."/>
        </authorList>
    </citation>
    <scope>NUCLEOTIDE SEQUENCE [LARGE SCALE GENOMIC DNA]</scope>
    <source>
        <strain evidence="10">cv. Pinot noir / PN40024</strain>
        <tissue evidence="9">Leaf</tissue>
    </source>
</reference>
<dbReference type="InterPro" id="IPR000743">
    <property type="entry name" value="Glyco_hydro_28"/>
</dbReference>
<dbReference type="PANTHER" id="PTHR43327">
    <property type="entry name" value="STOMATIN-LIKE PROTEIN 2, MITOCHONDRIAL"/>
    <property type="match status" value="1"/>
</dbReference>
<dbReference type="EMBL" id="CP126664">
    <property type="protein sequence ID" value="WKA08360.1"/>
    <property type="molecule type" value="Genomic_DNA"/>
</dbReference>
<evidence type="ECO:0000256" key="3">
    <source>
        <dbReference type="ARBA" id="ARBA00023295"/>
    </source>
</evidence>
<dbReference type="SMART" id="SM00244">
    <property type="entry name" value="PHB"/>
    <property type="match status" value="1"/>
</dbReference>
<evidence type="ECO:0000256" key="1">
    <source>
        <dbReference type="ARBA" id="ARBA00008834"/>
    </source>
</evidence>
<gene>
    <name evidence="9" type="ORF">VitviT2T_026090</name>
</gene>
<dbReference type="CDD" id="cd03407">
    <property type="entry name" value="SPFH_like_u4"/>
    <property type="match status" value="1"/>
</dbReference>
<dbReference type="SUPFAM" id="SSF51126">
    <property type="entry name" value="Pectin lyase-like"/>
    <property type="match status" value="1"/>
</dbReference>
<feature type="domain" description="Band 7" evidence="8">
    <location>
        <begin position="350"/>
        <end position="510"/>
    </location>
</feature>
<keyword evidence="3 5" id="KW-0326">Glycosidase</keyword>
<feature type="coiled-coil region" evidence="6">
    <location>
        <begin position="463"/>
        <end position="535"/>
    </location>
</feature>
<feature type="signal peptide" evidence="7">
    <location>
        <begin position="1"/>
        <end position="23"/>
    </location>
</feature>
<feature type="chain" id="PRO_5045426925" description="Band 7 domain-containing protein" evidence="7">
    <location>
        <begin position="24"/>
        <end position="631"/>
    </location>
</feature>
<dbReference type="InterPro" id="IPR036013">
    <property type="entry name" value="Band_7/SPFH_dom_sf"/>
</dbReference>
<evidence type="ECO:0000256" key="6">
    <source>
        <dbReference type="SAM" id="Coils"/>
    </source>
</evidence>
<dbReference type="Proteomes" id="UP001227230">
    <property type="component" value="Chromosome 17"/>
</dbReference>
<evidence type="ECO:0000256" key="5">
    <source>
        <dbReference type="RuleBase" id="RU361169"/>
    </source>
</evidence>
<dbReference type="InterPro" id="IPR001107">
    <property type="entry name" value="Band_7"/>
</dbReference>
<dbReference type="SMART" id="SM00710">
    <property type="entry name" value="PbH1"/>
    <property type="match status" value="4"/>
</dbReference>
<protein>
    <recommendedName>
        <fullName evidence="8">Band 7 domain-containing protein</fullName>
    </recommendedName>
</protein>
<sequence>MASRLEILFLVSLFSVLLTPLHCSVFDVTQYGAIGNGSTDDSPAFMLAWTDVCNSSASTPIFHIPGNKTFLLNPVFFQGPCRSTNIQFQIDGIITAESEPSNWKCTRNRCDKWIHFKRVDGLFINGSGIIDGNGKNWWSSGYINALEVTSSNKVQLTGLSFRNNPHMHVVFDSCDMVHISNVSIDAPGDSPNTDGIHLKESTHVNIEFCSIRTGDDCISIVDKCSNITIQNIECGPGHGISIGSMGQYGAYETVENIYVSDVQFKGSLSGVRIKTWQADAVEISDISYIDIKGTSMRKTAVKLACSESVPCKNIFMQDINLSYQGTNASAYYLDSRKAKKQSAENMGNLLGCIQVDQSTVAIKERFGKFEEVLEPGCHCLPWCFGSQLAGHLSLRLQQLDVRCETKTKDNVFVNVVASIQYRALADKANDAFYKLSNTRSQIQAYVFDVIRASVPKLNLDDAFEQKNEIAKSVEDELEKAMSAYGYEIVQTLIVDIEPDEHVKRAMNEINAAARMRVAANEKAEAEKILQIKRAEGEAESKYLSGLGIARQRQAIVDGLRDSVLGFSVNVPGTTAKDVMDMVLVTQYFDTMKEIGAASKSSAVFIPHGPGAVRDVATQIRDGLLQSTLSHQ</sequence>
<accession>A0ABY9DLD3</accession>
<keyword evidence="10" id="KW-1185">Reference proteome</keyword>
<dbReference type="Pfam" id="PF00295">
    <property type="entry name" value="Glyco_hydro_28"/>
    <property type="match status" value="1"/>
</dbReference>
<evidence type="ECO:0000313" key="10">
    <source>
        <dbReference type="Proteomes" id="UP001227230"/>
    </source>
</evidence>
<evidence type="ECO:0000256" key="7">
    <source>
        <dbReference type="SAM" id="SignalP"/>
    </source>
</evidence>
<evidence type="ECO:0000256" key="4">
    <source>
        <dbReference type="PROSITE-ProRule" id="PRU10052"/>
    </source>
</evidence>
<name>A0ABY9DLD3_VITVI</name>
<dbReference type="InterPro" id="IPR050710">
    <property type="entry name" value="Band7/mec-2_domain"/>
</dbReference>
<evidence type="ECO:0000259" key="8">
    <source>
        <dbReference type="SMART" id="SM00244"/>
    </source>
</evidence>
<dbReference type="Gene3D" id="3.30.479.30">
    <property type="entry name" value="Band 7 domain"/>
    <property type="match status" value="1"/>
</dbReference>
<dbReference type="PROSITE" id="PS00502">
    <property type="entry name" value="POLYGALACTURONASE"/>
    <property type="match status" value="1"/>
</dbReference>
<proteinExistence type="inferred from homology"/>